<feature type="transmembrane region" description="Helical" evidence="1">
    <location>
        <begin position="427"/>
        <end position="453"/>
    </location>
</feature>
<feature type="transmembrane region" description="Helical" evidence="1">
    <location>
        <begin position="317"/>
        <end position="338"/>
    </location>
</feature>
<gene>
    <name evidence="3" type="ORF">SAMN04244570_1546</name>
</gene>
<feature type="transmembrane region" description="Helical" evidence="1">
    <location>
        <begin position="240"/>
        <end position="259"/>
    </location>
</feature>
<sequence length="456" mass="50309">MKKYTASTWFVFLIPSLLGIMLFMIPLPFQDGWKVPIAKLADLMAGSLEPVISQLMMVMIILSALGSILFSFVRKDPQRPSFFVNLFKVTPFWTITRVIGAVFSVMVVFKVGPEAIWSENTGGLLLASDGLVSFLFSIFFFAGLLLPLLLNFGLLEFFGTLMVKIMRPLFNLPGRSSIDALASWIGDGTIGVLLTSKQYEEGHYTQREAAIISTTFSVVSITFSLVIIDTVGMADYFLPFYGTVVLTGLILALVMPRIYPLRSIKNTYIDDREFSLEDEKLPEGTNVFALGLDTALQTASKQRSIGKTVKMGFQNVLDMWFGVAPVVMAFGTVALMLAEYTSIFRILGKPFEYILEFLRIPEAADAAQTMVVGFADMFLPVILAEGVITSPVTLFTIAAVSVVQLIYMSEVGGLILGTKIPLNIFDLLIIFLLRTIIALPIIAGIAHLLFWFVGKV</sequence>
<feature type="domain" description="Nucleoside transporter/FeoB GTPase Gate" evidence="2">
    <location>
        <begin position="135"/>
        <end position="232"/>
    </location>
</feature>
<feature type="transmembrane region" description="Helical" evidence="1">
    <location>
        <begin position="9"/>
        <end position="29"/>
    </location>
</feature>
<keyword evidence="1" id="KW-0812">Transmembrane</keyword>
<dbReference type="Pfam" id="PF07670">
    <property type="entry name" value="Gate"/>
    <property type="match status" value="1"/>
</dbReference>
<keyword evidence="1" id="KW-0472">Membrane</keyword>
<evidence type="ECO:0000256" key="1">
    <source>
        <dbReference type="SAM" id="Phobius"/>
    </source>
</evidence>
<accession>A0A1T4Y0F6</accession>
<dbReference type="RefSeq" id="WP_078817180.1">
    <property type="nucleotide sequence ID" value="NZ_FUYJ01000002.1"/>
</dbReference>
<organism evidence="3 4">
    <name type="scientific">Sporosarcina newyorkensis</name>
    <dbReference type="NCBI Taxonomy" id="759851"/>
    <lineage>
        <taxon>Bacteria</taxon>
        <taxon>Bacillati</taxon>
        <taxon>Bacillota</taxon>
        <taxon>Bacilli</taxon>
        <taxon>Bacillales</taxon>
        <taxon>Caryophanaceae</taxon>
        <taxon>Sporosarcina</taxon>
    </lineage>
</organism>
<name>A0A1T4Y0F6_9BACL</name>
<keyword evidence="4" id="KW-1185">Reference proteome</keyword>
<feature type="transmembrane region" description="Helical" evidence="1">
    <location>
        <begin position="51"/>
        <end position="73"/>
    </location>
</feature>
<dbReference type="AlphaFoldDB" id="A0A1T4Y0F6"/>
<feature type="transmembrane region" description="Helical" evidence="1">
    <location>
        <begin position="94"/>
        <end position="112"/>
    </location>
</feature>
<feature type="transmembrane region" description="Helical" evidence="1">
    <location>
        <begin position="132"/>
        <end position="158"/>
    </location>
</feature>
<evidence type="ECO:0000313" key="3">
    <source>
        <dbReference type="EMBL" id="SKA95113.1"/>
    </source>
</evidence>
<keyword evidence="1" id="KW-1133">Transmembrane helix</keyword>
<feature type="transmembrane region" description="Helical" evidence="1">
    <location>
        <begin position="387"/>
        <end position="407"/>
    </location>
</feature>
<dbReference type="Proteomes" id="UP000190042">
    <property type="component" value="Unassembled WGS sequence"/>
</dbReference>
<protein>
    <submittedName>
        <fullName evidence="3">Nucleoside recognition GATE domain-containing membrane protein YjiH</fullName>
    </submittedName>
</protein>
<feature type="transmembrane region" description="Helical" evidence="1">
    <location>
        <begin position="209"/>
        <end position="228"/>
    </location>
</feature>
<dbReference type="EMBL" id="FUYJ01000002">
    <property type="protein sequence ID" value="SKA95113.1"/>
    <property type="molecule type" value="Genomic_DNA"/>
</dbReference>
<evidence type="ECO:0000313" key="4">
    <source>
        <dbReference type="Proteomes" id="UP000190042"/>
    </source>
</evidence>
<evidence type="ECO:0000259" key="2">
    <source>
        <dbReference type="Pfam" id="PF07670"/>
    </source>
</evidence>
<reference evidence="4" key="1">
    <citation type="submission" date="2017-02" db="EMBL/GenBank/DDBJ databases">
        <authorList>
            <person name="Varghese N."/>
            <person name="Submissions S."/>
        </authorList>
    </citation>
    <scope>NUCLEOTIDE SEQUENCE [LARGE SCALE GENOMIC DNA]</scope>
    <source>
        <strain evidence="4">DSM 23966</strain>
    </source>
</reference>
<dbReference type="InterPro" id="IPR011642">
    <property type="entry name" value="Gate_dom"/>
</dbReference>
<proteinExistence type="predicted"/>